<protein>
    <recommendedName>
        <fullName evidence="4">Arginase</fullName>
        <ecNumber evidence="3">3.5.3.1</ecNumber>
    </recommendedName>
</protein>
<dbReference type="PRINTS" id="PR00116">
    <property type="entry name" value="ARGINASE"/>
</dbReference>
<evidence type="ECO:0000256" key="1">
    <source>
        <dbReference type="ARBA" id="ARBA00001936"/>
    </source>
</evidence>
<evidence type="ECO:0000256" key="7">
    <source>
        <dbReference type="ARBA" id="ARBA00022723"/>
    </source>
</evidence>
<organism evidence="12">
    <name type="scientific">Ascaris suum</name>
    <name type="common">Pig roundworm</name>
    <name type="synonym">Ascaris lumbricoides</name>
    <dbReference type="NCBI Taxonomy" id="6253"/>
    <lineage>
        <taxon>Eukaryota</taxon>
        <taxon>Metazoa</taxon>
        <taxon>Ecdysozoa</taxon>
        <taxon>Nematoda</taxon>
        <taxon>Chromadorea</taxon>
        <taxon>Rhabditida</taxon>
        <taxon>Spirurina</taxon>
        <taxon>Ascaridomorpha</taxon>
        <taxon>Ascaridoidea</taxon>
        <taxon>Ascarididae</taxon>
        <taxon>Ascaris</taxon>
    </lineage>
</organism>
<dbReference type="Gene3D" id="3.40.800.10">
    <property type="entry name" value="Ureohydrolase domain"/>
    <property type="match status" value="1"/>
</dbReference>
<dbReference type="GO" id="GO:0004053">
    <property type="term" value="F:arginase activity"/>
    <property type="evidence" value="ECO:0007669"/>
    <property type="project" value="UniProtKB-EC"/>
</dbReference>
<dbReference type="PANTHER" id="PTHR43782">
    <property type="entry name" value="ARGINASE"/>
    <property type="match status" value="1"/>
</dbReference>
<dbReference type="SUPFAM" id="SSF52768">
    <property type="entry name" value="Arginase/deacetylase"/>
    <property type="match status" value="1"/>
</dbReference>
<accession>F1L3S1</accession>
<dbReference type="GO" id="GO:0006525">
    <property type="term" value="P:arginine metabolic process"/>
    <property type="evidence" value="ECO:0007669"/>
    <property type="project" value="UniProtKB-KW"/>
</dbReference>
<keyword evidence="7" id="KW-0479">Metal-binding</keyword>
<sequence length="334" mass="36822">MVDCAVYCTRLSDKMFRQRASLFFTAIRHSSSKHVLLIGCGNGAGGRKLGCEEAAQVMRQSHLLKKCKIEHKWAAMIHETPSGRQRAAIPGISKLAKQLASTVQQWIMLNEHPVVIGGDHSCAIGTWSGLAAALRHKGNIGLIWLDAHLDAHTPDTSETGNVHGMPVAHLLGYGDRTLVTVIEDRPKLSPKNLVYIGSRSYEAAEKNFVDKLGVKIFSQSDVDKLGIEKVLNKAIEIVSKDTVGFGMSIDMDGFREEDAPAVGTPEAGGVIADDFLKAVGKANLDKLLVTELVEFLPRFDKRKRTEQLMVRIIEAIYGNKFAHNNEEVHQRHQK</sequence>
<dbReference type="InterPro" id="IPR023696">
    <property type="entry name" value="Ureohydrolase_dom_sf"/>
</dbReference>
<evidence type="ECO:0000256" key="6">
    <source>
        <dbReference type="ARBA" id="ARBA00022503"/>
    </source>
</evidence>
<dbReference type="PROSITE" id="PS51409">
    <property type="entry name" value="ARGINASE_2"/>
    <property type="match status" value="1"/>
</dbReference>
<reference evidence="12" key="1">
    <citation type="journal article" date="2011" name="Genome Res.">
        <title>Deep small RNA sequencing from the nematode Ascaris reveals conservation, functional diversification, and novel developmental profiles.</title>
        <authorList>
            <person name="Wang J."/>
            <person name="Czech B."/>
            <person name="Crunk A."/>
            <person name="Wallace A."/>
            <person name="Mitreva M."/>
            <person name="Hannon G.J."/>
            <person name="Davis R.E."/>
        </authorList>
    </citation>
    <scope>NUCLEOTIDE SEQUENCE</scope>
</reference>
<dbReference type="PANTHER" id="PTHR43782:SF3">
    <property type="entry name" value="ARGINASE"/>
    <property type="match status" value="1"/>
</dbReference>
<dbReference type="InterPro" id="IPR014033">
    <property type="entry name" value="Arginase"/>
</dbReference>
<dbReference type="GO" id="GO:0030145">
    <property type="term" value="F:manganese ion binding"/>
    <property type="evidence" value="ECO:0007669"/>
    <property type="project" value="TreeGrafter"/>
</dbReference>
<evidence type="ECO:0000256" key="11">
    <source>
        <dbReference type="PROSITE-ProRule" id="PRU00742"/>
    </source>
</evidence>
<keyword evidence="5" id="KW-0835">Urea cycle</keyword>
<dbReference type="GO" id="GO:0005634">
    <property type="term" value="C:nucleus"/>
    <property type="evidence" value="ECO:0007669"/>
    <property type="project" value="TreeGrafter"/>
</dbReference>
<comment type="similarity">
    <text evidence="11">Belongs to the arginase family.</text>
</comment>
<dbReference type="AlphaFoldDB" id="F1L3S1"/>
<keyword evidence="9" id="KW-0464">Manganese</keyword>
<dbReference type="EC" id="3.5.3.1" evidence="3"/>
<dbReference type="GO" id="GO:0000050">
    <property type="term" value="P:urea cycle"/>
    <property type="evidence" value="ECO:0007669"/>
    <property type="project" value="UniProtKB-KW"/>
</dbReference>
<evidence type="ECO:0000256" key="8">
    <source>
        <dbReference type="ARBA" id="ARBA00022801"/>
    </source>
</evidence>
<comment type="pathway">
    <text evidence="2">Nitrogen metabolism; urea cycle; L-ornithine and urea from L-arginine: step 1/1.</text>
</comment>
<dbReference type="EMBL" id="JI170791">
    <property type="protein sequence ID" value="ADY44775.1"/>
    <property type="molecule type" value="mRNA"/>
</dbReference>
<evidence type="ECO:0000256" key="3">
    <source>
        <dbReference type="ARBA" id="ARBA00012168"/>
    </source>
</evidence>
<dbReference type="Pfam" id="PF00491">
    <property type="entry name" value="Arginase"/>
    <property type="match status" value="1"/>
</dbReference>
<dbReference type="GO" id="GO:0005829">
    <property type="term" value="C:cytosol"/>
    <property type="evidence" value="ECO:0007669"/>
    <property type="project" value="TreeGrafter"/>
</dbReference>
<evidence type="ECO:0000256" key="9">
    <source>
        <dbReference type="ARBA" id="ARBA00023211"/>
    </source>
</evidence>
<dbReference type="FunFam" id="3.40.800.10:FF:000012">
    <property type="entry name" value="Arginase"/>
    <property type="match status" value="1"/>
</dbReference>
<comment type="cofactor">
    <cofactor evidence="1">
        <name>Mn(2+)</name>
        <dbReference type="ChEBI" id="CHEBI:29035"/>
    </cofactor>
</comment>
<name>F1L3S1_ASCSU</name>
<evidence type="ECO:0000313" key="12">
    <source>
        <dbReference type="EMBL" id="ADY44775.1"/>
    </source>
</evidence>
<keyword evidence="6" id="KW-0056">Arginine metabolism</keyword>
<proteinExistence type="evidence at transcript level"/>
<evidence type="ECO:0000256" key="2">
    <source>
        <dbReference type="ARBA" id="ARBA00005098"/>
    </source>
</evidence>
<evidence type="ECO:0000256" key="10">
    <source>
        <dbReference type="ARBA" id="ARBA00047391"/>
    </source>
</evidence>
<evidence type="ECO:0000256" key="5">
    <source>
        <dbReference type="ARBA" id="ARBA00022436"/>
    </source>
</evidence>
<dbReference type="CDD" id="cd09989">
    <property type="entry name" value="Arginase"/>
    <property type="match status" value="1"/>
</dbReference>
<keyword evidence="8" id="KW-0378">Hydrolase</keyword>
<comment type="catalytic activity">
    <reaction evidence="10">
        <text>L-arginine + H2O = urea + L-ornithine</text>
        <dbReference type="Rhea" id="RHEA:20569"/>
        <dbReference type="ChEBI" id="CHEBI:15377"/>
        <dbReference type="ChEBI" id="CHEBI:16199"/>
        <dbReference type="ChEBI" id="CHEBI:32682"/>
        <dbReference type="ChEBI" id="CHEBI:46911"/>
        <dbReference type="EC" id="3.5.3.1"/>
    </reaction>
</comment>
<dbReference type="InterPro" id="IPR006035">
    <property type="entry name" value="Ureohydrolase"/>
</dbReference>
<evidence type="ECO:0000256" key="4">
    <source>
        <dbReference type="ARBA" id="ARBA00018123"/>
    </source>
</evidence>